<keyword evidence="1" id="KW-0456">Lyase</keyword>
<dbReference type="Proteomes" id="UP000002700">
    <property type="component" value="Chromosome II"/>
</dbReference>
<feature type="region of interest" description="Disordered" evidence="2">
    <location>
        <begin position="1"/>
        <end position="79"/>
    </location>
</feature>
<accession>Q3JMK2</accession>
<dbReference type="KEGG" id="bpm:BURPS1710b_A0042"/>
<dbReference type="SUPFAM" id="SSF56529">
    <property type="entry name" value="FAH"/>
    <property type="match status" value="1"/>
</dbReference>
<name>Q3JMK2_BURP1</name>
<evidence type="ECO:0000313" key="5">
    <source>
        <dbReference type="Proteomes" id="UP000002700"/>
    </source>
</evidence>
<dbReference type="EMBL" id="CP000125">
    <property type="protein sequence ID" value="ABA52770.1"/>
    <property type="molecule type" value="Genomic_DNA"/>
</dbReference>
<evidence type="ECO:0000259" key="3">
    <source>
        <dbReference type="Pfam" id="PF01557"/>
    </source>
</evidence>
<dbReference type="UniPathway" id="UPA00394"/>
<dbReference type="PANTHER" id="PTHR30143">
    <property type="entry name" value="ACID HYDRATASE"/>
    <property type="match status" value="1"/>
</dbReference>
<evidence type="ECO:0000313" key="4">
    <source>
        <dbReference type="EMBL" id="ABA52770.1"/>
    </source>
</evidence>
<dbReference type="InterPro" id="IPR050772">
    <property type="entry name" value="Hydratase-Decarb/MhpD_sf"/>
</dbReference>
<sequence>MPVRRETNRRVQRKPTRSRLPAEGSRPTAADSRRAARGRQPRAMKAGRRGRLAGAASRSRRGGRDVAGRRLRRRSPRFRRHARCNRNEMAIIAPIVSIPACCSRPPLHFESDMTSLTERIDAAARHLVAARRSRVAGPLLPAACRPDDIEAALAIQRRVAERLGEPIGGWKCALPPPGRIVVAPILASSIRAAGGPFPVVADARAVRIEPEIAFVLDRDLPPRARPYDEGEVRAAVREVRLVLEVLGCRYADPSRATVPELLADNQFNQGLCVGPIVSGGLRASLETIALECRGGVNRMLDGRHPDGHPLEPLRWLVNFLAARGESVRAGQIVTTGSYAGAIDAPLGQALTVRFGELGGLAVEWVA</sequence>
<feature type="domain" description="Fumarylacetoacetase-like C-terminal" evidence="3">
    <location>
        <begin position="187"/>
        <end position="342"/>
    </location>
</feature>
<dbReference type="Gene3D" id="3.90.850.10">
    <property type="entry name" value="Fumarylacetoacetase-like, C-terminal domain"/>
    <property type="match status" value="1"/>
</dbReference>
<protein>
    <submittedName>
        <fullName evidence="4">Hydratase/decarboxylase family protein</fullName>
    </submittedName>
</protein>
<organism evidence="4 5">
    <name type="scientific">Burkholderia pseudomallei (strain 1710b)</name>
    <dbReference type="NCBI Taxonomy" id="320372"/>
    <lineage>
        <taxon>Bacteria</taxon>
        <taxon>Pseudomonadati</taxon>
        <taxon>Pseudomonadota</taxon>
        <taxon>Betaproteobacteria</taxon>
        <taxon>Burkholderiales</taxon>
        <taxon>Burkholderiaceae</taxon>
        <taxon>Burkholderia</taxon>
        <taxon>pseudomallei group</taxon>
    </lineage>
</organism>
<evidence type="ECO:0000256" key="2">
    <source>
        <dbReference type="SAM" id="MobiDB-lite"/>
    </source>
</evidence>
<reference evidence="4 5" key="1">
    <citation type="submission" date="2005-09" db="EMBL/GenBank/DDBJ databases">
        <authorList>
            <person name="Woods D.E."/>
            <person name="Nierman W.C."/>
        </authorList>
    </citation>
    <scope>NUCLEOTIDE SEQUENCE [LARGE SCALE GENOMIC DNA]</scope>
    <source>
        <strain evidence="4 5">1710b</strain>
    </source>
</reference>
<dbReference type="PANTHER" id="PTHR30143:SF0">
    <property type="entry name" value="2-KETO-4-PENTENOATE HYDRATASE"/>
    <property type="match status" value="1"/>
</dbReference>
<gene>
    <name evidence="4" type="ordered locus">BURPS1710b_A0042</name>
</gene>
<dbReference type="AlphaFoldDB" id="Q3JMK2"/>
<dbReference type="EnsemblBacteria" id="ABA52770">
    <property type="protein sequence ID" value="ABA52770"/>
    <property type="gene ID" value="BURPS1710b_A0042"/>
</dbReference>
<dbReference type="InterPro" id="IPR036663">
    <property type="entry name" value="Fumarylacetoacetase_C_sf"/>
</dbReference>
<feature type="compositionally biased region" description="Basic residues" evidence="2">
    <location>
        <begin position="35"/>
        <end position="51"/>
    </location>
</feature>
<dbReference type="Pfam" id="PF01557">
    <property type="entry name" value="FAA_hydrolase"/>
    <property type="match status" value="1"/>
</dbReference>
<feature type="compositionally biased region" description="Basic residues" evidence="2">
    <location>
        <begin position="69"/>
        <end position="79"/>
    </location>
</feature>
<dbReference type="GO" id="GO:0005737">
    <property type="term" value="C:cytoplasm"/>
    <property type="evidence" value="ECO:0007669"/>
    <property type="project" value="TreeGrafter"/>
</dbReference>
<proteinExistence type="predicted"/>
<dbReference type="GO" id="GO:0008684">
    <property type="term" value="F:2-oxopent-4-enoate hydratase activity"/>
    <property type="evidence" value="ECO:0007669"/>
    <property type="project" value="TreeGrafter"/>
</dbReference>
<evidence type="ECO:0000256" key="1">
    <source>
        <dbReference type="ARBA" id="ARBA00023239"/>
    </source>
</evidence>
<dbReference type="GO" id="GO:0019628">
    <property type="term" value="P:urate catabolic process"/>
    <property type="evidence" value="ECO:0007669"/>
    <property type="project" value="UniProtKB-UniPathway"/>
</dbReference>
<dbReference type="InterPro" id="IPR011234">
    <property type="entry name" value="Fumarylacetoacetase-like_C"/>
</dbReference>
<dbReference type="HOGENOM" id="CLU_060136_1_1_4"/>